<dbReference type="InterPro" id="IPR039248">
    <property type="entry name" value="Ptase_RsbX"/>
</dbReference>
<reference evidence="3" key="1">
    <citation type="submission" date="2009-09" db="EMBL/GenBank/DDBJ databases">
        <title>The complete chromosome of Sebaldella termitidis ATCC 33386.</title>
        <authorList>
            <consortium name="US DOE Joint Genome Institute (JGI-PGF)"/>
            <person name="Lucas S."/>
            <person name="Copeland A."/>
            <person name="Lapidus A."/>
            <person name="Glavina del Rio T."/>
            <person name="Dalin E."/>
            <person name="Tice H."/>
            <person name="Bruce D."/>
            <person name="Goodwin L."/>
            <person name="Pitluck S."/>
            <person name="Kyrpides N."/>
            <person name="Mavromatis K."/>
            <person name="Ivanova N."/>
            <person name="Mikhailova N."/>
            <person name="Sims D."/>
            <person name="Meincke L."/>
            <person name="Brettin T."/>
            <person name="Detter J.C."/>
            <person name="Han C."/>
            <person name="Larimer F."/>
            <person name="Land M."/>
            <person name="Hauser L."/>
            <person name="Markowitz V."/>
            <person name="Cheng J.F."/>
            <person name="Hugenholtz P."/>
            <person name="Woyke T."/>
            <person name="Wu D."/>
            <person name="Eisen J.A."/>
        </authorList>
    </citation>
    <scope>NUCLEOTIDE SEQUENCE [LARGE SCALE GENOMIC DNA]</scope>
    <source>
        <strain evidence="3">ATCC 33386 / NCTC 11300</strain>
    </source>
</reference>
<keyword evidence="3" id="KW-1185">Reference proteome</keyword>
<accession>D1AQP3</accession>
<evidence type="ECO:0000313" key="3">
    <source>
        <dbReference type="Proteomes" id="UP000000845"/>
    </source>
</evidence>
<dbReference type="AlphaFoldDB" id="D1AQP3"/>
<protein>
    <submittedName>
        <fullName evidence="2">Protein serine/threonine phosphatase</fullName>
    </submittedName>
</protein>
<name>D1AQP3_SEBTE</name>
<evidence type="ECO:0000313" key="2">
    <source>
        <dbReference type="EMBL" id="ACZ10303.1"/>
    </source>
</evidence>
<evidence type="ECO:0000259" key="1">
    <source>
        <dbReference type="Pfam" id="PF07228"/>
    </source>
</evidence>
<reference evidence="2 3" key="2">
    <citation type="journal article" date="2010" name="Stand. Genomic Sci.">
        <title>Complete genome sequence of Sebaldella termitidis type strain (NCTC 11300).</title>
        <authorList>
            <person name="Harmon-Smith M."/>
            <person name="Celia L."/>
            <person name="Chertkov O."/>
            <person name="Lapidus A."/>
            <person name="Copeland A."/>
            <person name="Glavina Del Rio T."/>
            <person name="Nolan M."/>
            <person name="Lucas S."/>
            <person name="Tice H."/>
            <person name="Cheng J.F."/>
            <person name="Han C."/>
            <person name="Detter J.C."/>
            <person name="Bruce D."/>
            <person name="Goodwin L."/>
            <person name="Pitluck S."/>
            <person name="Pati A."/>
            <person name="Liolios K."/>
            <person name="Ivanova N."/>
            <person name="Mavromatis K."/>
            <person name="Mikhailova N."/>
            <person name="Chen A."/>
            <person name="Palaniappan K."/>
            <person name="Land M."/>
            <person name="Hauser L."/>
            <person name="Chang Y.J."/>
            <person name="Jeffries C.D."/>
            <person name="Brettin T."/>
            <person name="Goker M."/>
            <person name="Beck B."/>
            <person name="Bristow J."/>
            <person name="Eisen J.A."/>
            <person name="Markowitz V."/>
            <person name="Hugenholtz P."/>
            <person name="Kyrpides N.C."/>
            <person name="Klenk H.P."/>
            <person name="Chen F."/>
        </authorList>
    </citation>
    <scope>NUCLEOTIDE SEQUENCE [LARGE SCALE GENOMIC DNA]</scope>
    <source>
        <strain evidence="3">ATCC 33386 / NCTC 11300</strain>
    </source>
</reference>
<proteinExistence type="predicted"/>
<dbReference type="SUPFAM" id="SSF81606">
    <property type="entry name" value="PP2C-like"/>
    <property type="match status" value="1"/>
</dbReference>
<sequence>MNKQKYVDVSYKSLNKYTEELCGDRVEIVNTENGVIIVLSDGLGSGVKANILSTLTSKIISTMMKEGADIEDTVDTIVKTLPVCSVRNLAYSTFSILQISHQGEVYLVEFDNPGCIFIKDGKLSRIEYTLREIAGKNIKEARFNVNESDELLLISDGVVYAGVGALLNLGWSWDNVADFAVEKFKQEKTSARMTSLLSEACADLYMNEPGDDTTVVTAKIIPKKVVNIFSGPPERIEDDERAVSDFMQNEGLKVVCGGSTANITSRILKESITTELNYINPNIPPIARIKGIDLVTEGVLTLRKALEIIKKYLDDPTEKININLIDESHGASLLAKILMEECTHLHLFIGKKINPAHQNPNLPVDLSIKLRLLEDLYNVMEKAGKVVERKYY</sequence>
<dbReference type="Pfam" id="PF07228">
    <property type="entry name" value="SpoIIE"/>
    <property type="match status" value="1"/>
</dbReference>
<dbReference type="HOGENOM" id="CLU_703441_0_0_0"/>
<organism evidence="2 3">
    <name type="scientific">Sebaldella termitidis (strain ATCC 33386 / NCTC 11300)</name>
    <dbReference type="NCBI Taxonomy" id="526218"/>
    <lineage>
        <taxon>Bacteria</taxon>
        <taxon>Fusobacteriati</taxon>
        <taxon>Fusobacteriota</taxon>
        <taxon>Fusobacteriia</taxon>
        <taxon>Fusobacteriales</taxon>
        <taxon>Leptotrichiaceae</taxon>
        <taxon>Sebaldella</taxon>
    </lineage>
</organism>
<dbReference type="eggNOG" id="COG2208">
    <property type="taxonomic scope" value="Bacteria"/>
</dbReference>
<dbReference type="InterPro" id="IPR001932">
    <property type="entry name" value="PPM-type_phosphatase-like_dom"/>
</dbReference>
<dbReference type="InterPro" id="IPR036457">
    <property type="entry name" value="PPM-type-like_dom_sf"/>
</dbReference>
<gene>
    <name evidence="2" type="ordered locus">Sterm_3464</name>
</gene>
<dbReference type="Gene3D" id="3.60.40.10">
    <property type="entry name" value="PPM-type phosphatase domain"/>
    <property type="match status" value="1"/>
</dbReference>
<dbReference type="PANTHER" id="PTHR35801">
    <property type="entry name" value="PHOSPHOSERINE PHOSPHATASE RSBX"/>
    <property type="match status" value="1"/>
</dbReference>
<dbReference type="KEGG" id="str:Sterm_3464"/>
<dbReference type="PANTHER" id="PTHR35801:SF1">
    <property type="entry name" value="PHOSPHOSERINE PHOSPHATASE RSBX"/>
    <property type="match status" value="1"/>
</dbReference>
<dbReference type="RefSeq" id="WP_012862885.1">
    <property type="nucleotide sequence ID" value="NC_013517.1"/>
</dbReference>
<feature type="domain" description="PPM-type phosphatase" evidence="1">
    <location>
        <begin position="32"/>
        <end position="219"/>
    </location>
</feature>
<dbReference type="Proteomes" id="UP000000845">
    <property type="component" value="Chromosome"/>
</dbReference>
<dbReference type="STRING" id="526218.Sterm_3464"/>
<dbReference type="EMBL" id="CP001739">
    <property type="protein sequence ID" value="ACZ10303.1"/>
    <property type="molecule type" value="Genomic_DNA"/>
</dbReference>